<dbReference type="SUPFAM" id="SSF56112">
    <property type="entry name" value="Protein kinase-like (PK-like)"/>
    <property type="match status" value="1"/>
</dbReference>
<dbReference type="GO" id="GO:0004674">
    <property type="term" value="F:protein serine/threonine kinase activity"/>
    <property type="evidence" value="ECO:0007669"/>
    <property type="project" value="UniProtKB-EC"/>
</dbReference>
<evidence type="ECO:0000256" key="5">
    <source>
        <dbReference type="PROSITE-ProRule" id="PRU10141"/>
    </source>
</evidence>
<keyword evidence="3 8" id="KW-0418">Kinase</keyword>
<organism evidence="8 9">
    <name type="scientific">Stieleria maiorica</name>
    <dbReference type="NCBI Taxonomy" id="2795974"/>
    <lineage>
        <taxon>Bacteria</taxon>
        <taxon>Pseudomonadati</taxon>
        <taxon>Planctomycetota</taxon>
        <taxon>Planctomycetia</taxon>
        <taxon>Pirellulales</taxon>
        <taxon>Pirellulaceae</taxon>
        <taxon>Stieleria</taxon>
    </lineage>
</organism>
<evidence type="ECO:0000256" key="3">
    <source>
        <dbReference type="ARBA" id="ARBA00022777"/>
    </source>
</evidence>
<evidence type="ECO:0000256" key="1">
    <source>
        <dbReference type="ARBA" id="ARBA00022679"/>
    </source>
</evidence>
<dbReference type="InterPro" id="IPR011009">
    <property type="entry name" value="Kinase-like_dom_sf"/>
</dbReference>
<feature type="compositionally biased region" description="Polar residues" evidence="6">
    <location>
        <begin position="535"/>
        <end position="545"/>
    </location>
</feature>
<feature type="binding site" evidence="5">
    <location>
        <position position="134"/>
    </location>
    <ligand>
        <name>ATP</name>
        <dbReference type="ChEBI" id="CHEBI:30616"/>
    </ligand>
</feature>
<dbReference type="PROSITE" id="PS00107">
    <property type="entry name" value="PROTEIN_KINASE_ATP"/>
    <property type="match status" value="1"/>
</dbReference>
<dbReference type="KEGG" id="smam:Mal15_42860"/>
<feature type="domain" description="Protein kinase" evidence="7">
    <location>
        <begin position="105"/>
        <end position="372"/>
    </location>
</feature>
<dbReference type="EMBL" id="CP036264">
    <property type="protein sequence ID" value="QEG00216.1"/>
    <property type="molecule type" value="Genomic_DNA"/>
</dbReference>
<evidence type="ECO:0000256" key="6">
    <source>
        <dbReference type="SAM" id="MobiDB-lite"/>
    </source>
</evidence>
<dbReference type="PANTHER" id="PTHR43289">
    <property type="entry name" value="MITOGEN-ACTIVATED PROTEIN KINASE KINASE KINASE 20-RELATED"/>
    <property type="match status" value="1"/>
</dbReference>
<evidence type="ECO:0000259" key="7">
    <source>
        <dbReference type="PROSITE" id="PS50011"/>
    </source>
</evidence>
<gene>
    <name evidence="8" type="primary">prkC_23</name>
    <name evidence="8" type="ORF">Mal15_42860</name>
</gene>
<evidence type="ECO:0000313" key="9">
    <source>
        <dbReference type="Proteomes" id="UP000321353"/>
    </source>
</evidence>
<dbReference type="GO" id="GO:0005524">
    <property type="term" value="F:ATP binding"/>
    <property type="evidence" value="ECO:0007669"/>
    <property type="project" value="UniProtKB-UniRule"/>
</dbReference>
<accession>A0A5B9MKX4</accession>
<keyword evidence="9" id="KW-1185">Reference proteome</keyword>
<evidence type="ECO:0000313" key="8">
    <source>
        <dbReference type="EMBL" id="QEG00216.1"/>
    </source>
</evidence>
<dbReference type="Gene3D" id="1.10.510.10">
    <property type="entry name" value="Transferase(Phosphotransferase) domain 1"/>
    <property type="match status" value="1"/>
</dbReference>
<protein>
    <submittedName>
        <fullName evidence="8">Serine/threonine-protein kinase PrkC</fullName>
        <ecNumber evidence="8">2.7.11.1</ecNumber>
    </submittedName>
</protein>
<name>A0A5B9MKX4_9BACT</name>
<proteinExistence type="predicted"/>
<dbReference type="EC" id="2.7.11.1" evidence="8"/>
<dbReference type="SMART" id="SM00220">
    <property type="entry name" value="S_TKc"/>
    <property type="match status" value="1"/>
</dbReference>
<dbReference type="Gene3D" id="3.30.200.20">
    <property type="entry name" value="Phosphorylase Kinase, domain 1"/>
    <property type="match status" value="1"/>
</dbReference>
<dbReference type="InterPro" id="IPR017441">
    <property type="entry name" value="Protein_kinase_ATP_BS"/>
</dbReference>
<keyword evidence="1 8" id="KW-0808">Transferase</keyword>
<dbReference type="Pfam" id="PF00069">
    <property type="entry name" value="Pkinase"/>
    <property type="match status" value="1"/>
</dbReference>
<dbReference type="AlphaFoldDB" id="A0A5B9MKX4"/>
<keyword evidence="2 5" id="KW-0547">Nucleotide-binding</keyword>
<reference evidence="8 9" key="1">
    <citation type="submission" date="2019-02" db="EMBL/GenBank/DDBJ databases">
        <title>Planctomycetal bacteria perform biofilm scaping via a novel small molecule.</title>
        <authorList>
            <person name="Jeske O."/>
            <person name="Boedeker C."/>
            <person name="Wiegand S."/>
            <person name="Breitling P."/>
            <person name="Kallscheuer N."/>
            <person name="Jogler M."/>
            <person name="Rohde M."/>
            <person name="Petersen J."/>
            <person name="Medema M.H."/>
            <person name="Surup F."/>
            <person name="Jogler C."/>
        </authorList>
    </citation>
    <scope>NUCLEOTIDE SEQUENCE [LARGE SCALE GENOMIC DNA]</scope>
    <source>
        <strain evidence="8 9">Mal15</strain>
    </source>
</reference>
<dbReference type="PANTHER" id="PTHR43289:SF34">
    <property type="entry name" value="SERINE_THREONINE-PROTEIN KINASE YBDM-RELATED"/>
    <property type="match status" value="1"/>
</dbReference>
<dbReference type="InterPro" id="IPR000719">
    <property type="entry name" value="Prot_kinase_dom"/>
</dbReference>
<evidence type="ECO:0000256" key="2">
    <source>
        <dbReference type="ARBA" id="ARBA00022741"/>
    </source>
</evidence>
<dbReference type="InterPro" id="IPR008271">
    <property type="entry name" value="Ser/Thr_kinase_AS"/>
</dbReference>
<feature type="region of interest" description="Disordered" evidence="6">
    <location>
        <begin position="529"/>
        <end position="569"/>
    </location>
</feature>
<dbReference type="PROSITE" id="PS00108">
    <property type="entry name" value="PROTEIN_KINASE_ST"/>
    <property type="match status" value="1"/>
</dbReference>
<dbReference type="Proteomes" id="UP000321353">
    <property type="component" value="Chromosome"/>
</dbReference>
<dbReference type="CDD" id="cd14014">
    <property type="entry name" value="STKc_PknB_like"/>
    <property type="match status" value="1"/>
</dbReference>
<evidence type="ECO:0000256" key="4">
    <source>
        <dbReference type="ARBA" id="ARBA00022840"/>
    </source>
</evidence>
<feature type="compositionally biased region" description="Low complexity" evidence="6">
    <location>
        <begin position="553"/>
        <end position="567"/>
    </location>
</feature>
<keyword evidence="4 5" id="KW-0067">ATP-binding</keyword>
<sequence>MIAMRRHCLEPDELRQVLQGELSQEQFDSAILHLDTCEPCRTAVEQIGGGLQAIGESDSCPDDALAGVQNETACQIALQELLQHSAALLPSVTAPPPPFEMLGPYRLLELIGSGGMGAVYLAEHQRLKRRCAVKLLPPERVMQAGWLERFDREMTTIASLEHPQIVRATDAGHEAGWHYLVMEYLNGLDIGRIAGRMGQLEVADACEIIRQAALGLAHIHDSGLVHRDIKPSNLMLTQSGTIKLLDLGLVLDGDDPLAKDDRLTTVGHVMGTMPYMAPEQLADSRDVRPQSDIYSLGATLYRLIAGHPPHRSERGLAAQVLAITSRDAQPLDAIREDIDRDVVNLVAKMLSRDPAKRPASASEIARQLEPLAKPSRLKRLLRDAIRKHSAEDLPRSTMLPSLGKAAGSDDRSKVKRWLMGAALAFVLVAAAVVIKIQTDRGELVIHSEHDGLTVLVKQGDEVVNRLTVASGKENRTTLRKGTYQVEIIGGGDALVLSEDVVTIGRGGQQSVDVLRRDPPKGDLLSMAMPGIGATSGEQNLASEDPSTLGDESATPGAAETAPATLPASRTGGMPAEMDLASFDGKPPSYWLEQIHTETEMEPLGEAIYATVGGLQDLARRGMATSLLHERVIETLLARAREFGGLERRLPPLPGTTDQTITPSQHFMWCLTEVFAEPSFDVWYETAVGELIEGNVHSRAAVITCLHRHVTPMGVARMYGGGMGGFGGGYDPGGAMGGTVSKFTTSKLVRCCLSLATADAWSELPGDQRKAAASMTREVLIELPRSLGMGLSQEASKELTNVILAIPERERSDWEKAFVTGKNTHSIDFEMSDSEYEDHGMSKMDFDKSESVASVPTPSTLFQGRDLASWMEAIERERDVASLGEAMRAVETLSREADIETRLAAAERTMLLARRLGGIVAGGDHDSNPSHQFMSLFLNTFTRYFPDPGVTVVQQELSDGNANSQMAALWALNNYLNQRGVDWSTVVAETNANVWLTTQAASPLNKSRLEQFKTRLLKLAEAQPEDGEELNRDVMEHRHALDLAKDSALVLAVSLGESIADNETLKRYVIGQVESTRATIKRSGDAFGAYVQTALSDHLLVAAIEVAERDDSFGTPECWEFLVKQLVFPADQYQQLRLDLSSQQRVAFERFKEVVPDVLLSEIHRSLQQTEGWLVQSDWFALAIPYFAERFESTKEASETIAAFEKALTEQSIKLPENLRNVINRAKETIQFRQVVTE</sequence>
<dbReference type="PROSITE" id="PS50011">
    <property type="entry name" value="PROTEIN_KINASE_DOM"/>
    <property type="match status" value="1"/>
</dbReference>